<dbReference type="SUPFAM" id="SSF52821">
    <property type="entry name" value="Rhodanese/Cell cycle control phosphatase"/>
    <property type="match status" value="1"/>
</dbReference>
<protein>
    <submittedName>
        <fullName evidence="1">Uncharacterized protein</fullName>
    </submittedName>
</protein>
<evidence type="ECO:0000313" key="2">
    <source>
        <dbReference type="Proteomes" id="UP000291591"/>
    </source>
</evidence>
<organism evidence="1 2">
    <name type="scientific">Pseudonocardia sediminis</name>
    <dbReference type="NCBI Taxonomy" id="1397368"/>
    <lineage>
        <taxon>Bacteria</taxon>
        <taxon>Bacillati</taxon>
        <taxon>Actinomycetota</taxon>
        <taxon>Actinomycetes</taxon>
        <taxon>Pseudonocardiales</taxon>
        <taxon>Pseudonocardiaceae</taxon>
        <taxon>Pseudonocardia</taxon>
    </lineage>
</organism>
<dbReference type="RefSeq" id="WP_130295467.1">
    <property type="nucleotide sequence ID" value="NZ_SHKL01000002.1"/>
</dbReference>
<name>A0A4Q7U9U6_PSEST</name>
<dbReference type="InterPro" id="IPR036873">
    <property type="entry name" value="Rhodanese-like_dom_sf"/>
</dbReference>
<dbReference type="AlphaFoldDB" id="A0A4Q7U9U6"/>
<keyword evidence="2" id="KW-1185">Reference proteome</keyword>
<evidence type="ECO:0000313" key="1">
    <source>
        <dbReference type="EMBL" id="RZT75540.1"/>
    </source>
</evidence>
<reference evidence="1 2" key="1">
    <citation type="submission" date="2019-02" db="EMBL/GenBank/DDBJ databases">
        <title>Sequencing the genomes of 1000 actinobacteria strains.</title>
        <authorList>
            <person name="Klenk H.-P."/>
        </authorList>
    </citation>
    <scope>NUCLEOTIDE SEQUENCE [LARGE SCALE GENOMIC DNA]</scope>
    <source>
        <strain evidence="1 2">DSM 45779</strain>
    </source>
</reference>
<gene>
    <name evidence="1" type="ORF">EV383_6282</name>
</gene>
<proteinExistence type="predicted"/>
<dbReference type="Proteomes" id="UP000291591">
    <property type="component" value="Unassembled WGS sequence"/>
</dbReference>
<sequence length="113" mass="11870">MGSTPEVVAMSETVGGYPQASFADLHCGSSDRIRPVVLVDARPAEERAGARLCGSVSFEQALADEIGHHGEVWLVLSDPLDTWAADRLAAVGADVIVVAHDLDSAYDLGLIDP</sequence>
<accession>A0A4Q7U9U6</accession>
<comment type="caution">
    <text evidence="1">The sequence shown here is derived from an EMBL/GenBank/DDBJ whole genome shotgun (WGS) entry which is preliminary data.</text>
</comment>
<dbReference type="EMBL" id="SHKL01000002">
    <property type="protein sequence ID" value="RZT75540.1"/>
    <property type="molecule type" value="Genomic_DNA"/>
</dbReference>